<dbReference type="OrthoDB" id="26872at2"/>
<evidence type="ECO:0000256" key="1">
    <source>
        <dbReference type="SAM" id="MobiDB-lite"/>
    </source>
</evidence>
<dbReference type="PANTHER" id="PTHR36933:SF1">
    <property type="entry name" value="SLL0788 PROTEIN"/>
    <property type="match status" value="1"/>
</dbReference>
<sequence length="201" mass="21547">MKSPASAALIGILTGTLALVSCGEADQEAPDTGAESAPTADTTDEEFNDADIEYVSGMIAHHEQAVEMSDILLNKDDVAPDVAALAHDIRQAQQPEIDQMESWMESWGHAADAEHGGHGDASDAHHGMMSDEDLEELESSGGEAASQLFLEQMIAHHEGAVTMAEDHLQHGHHPEALELSEDVIADQTAEIEQMEEMLKSD</sequence>
<dbReference type="PROSITE" id="PS51257">
    <property type="entry name" value="PROKAR_LIPOPROTEIN"/>
    <property type="match status" value="1"/>
</dbReference>
<reference evidence="3 4" key="1">
    <citation type="submission" date="2019-05" db="EMBL/GenBank/DDBJ databases">
        <title>Nesterenkonia sp. GY239, isolated from the Southern Atlantic Ocean.</title>
        <authorList>
            <person name="Zhang G."/>
        </authorList>
    </citation>
    <scope>NUCLEOTIDE SEQUENCE [LARGE SCALE GENOMIC DNA]</scope>
    <source>
        <strain evidence="3 4">GY239</strain>
    </source>
</reference>
<dbReference type="InterPro" id="IPR012347">
    <property type="entry name" value="Ferritin-like"/>
</dbReference>
<feature type="region of interest" description="Disordered" evidence="1">
    <location>
        <begin position="111"/>
        <end position="141"/>
    </location>
</feature>
<evidence type="ECO:0000259" key="2">
    <source>
        <dbReference type="Pfam" id="PF03713"/>
    </source>
</evidence>
<feature type="compositionally biased region" description="Basic and acidic residues" evidence="1">
    <location>
        <begin position="111"/>
        <end position="129"/>
    </location>
</feature>
<keyword evidence="4" id="KW-1185">Reference proteome</keyword>
<dbReference type="Proteomes" id="UP000306544">
    <property type="component" value="Unassembled WGS sequence"/>
</dbReference>
<name>A0A5R9A638_9MICC</name>
<dbReference type="EMBL" id="VAWA01000013">
    <property type="protein sequence ID" value="TLP74078.1"/>
    <property type="molecule type" value="Genomic_DNA"/>
</dbReference>
<evidence type="ECO:0000313" key="4">
    <source>
        <dbReference type="Proteomes" id="UP000306544"/>
    </source>
</evidence>
<proteinExistence type="predicted"/>
<dbReference type="InterPro" id="IPR005183">
    <property type="entry name" value="DUF305_CopM-like"/>
</dbReference>
<dbReference type="RefSeq" id="WP_138170720.1">
    <property type="nucleotide sequence ID" value="NZ_VAWA01000013.1"/>
</dbReference>
<feature type="region of interest" description="Disordered" evidence="1">
    <location>
        <begin position="24"/>
        <end position="45"/>
    </location>
</feature>
<protein>
    <submittedName>
        <fullName evidence="3">DUF305 domain-containing protein</fullName>
    </submittedName>
</protein>
<feature type="domain" description="DUF305" evidence="2">
    <location>
        <begin position="51"/>
        <end position="198"/>
    </location>
</feature>
<organism evidence="3 4">
    <name type="scientific">Nesterenkonia sphaerica</name>
    <dbReference type="NCBI Taxonomy" id="1804988"/>
    <lineage>
        <taxon>Bacteria</taxon>
        <taxon>Bacillati</taxon>
        <taxon>Actinomycetota</taxon>
        <taxon>Actinomycetes</taxon>
        <taxon>Micrococcales</taxon>
        <taxon>Micrococcaceae</taxon>
        <taxon>Nesterenkonia</taxon>
    </lineage>
</organism>
<evidence type="ECO:0000313" key="3">
    <source>
        <dbReference type="EMBL" id="TLP74078.1"/>
    </source>
</evidence>
<dbReference type="Gene3D" id="1.20.1260.10">
    <property type="match status" value="1"/>
</dbReference>
<gene>
    <name evidence="3" type="ORF">FEF27_10025</name>
</gene>
<dbReference type="PANTHER" id="PTHR36933">
    <property type="entry name" value="SLL0788 PROTEIN"/>
    <property type="match status" value="1"/>
</dbReference>
<accession>A0A5R9A638</accession>
<comment type="caution">
    <text evidence="3">The sequence shown here is derived from an EMBL/GenBank/DDBJ whole genome shotgun (WGS) entry which is preliminary data.</text>
</comment>
<dbReference type="Pfam" id="PF03713">
    <property type="entry name" value="DUF305"/>
    <property type="match status" value="1"/>
</dbReference>
<dbReference type="AlphaFoldDB" id="A0A5R9A638"/>